<feature type="compositionally biased region" description="Low complexity" evidence="1">
    <location>
        <begin position="145"/>
        <end position="159"/>
    </location>
</feature>
<protein>
    <submittedName>
        <fullName evidence="2">Uncharacterized protein</fullName>
    </submittedName>
</protein>
<dbReference type="OrthoDB" id="3549121at2759"/>
<evidence type="ECO:0000313" key="2">
    <source>
        <dbReference type="EMBL" id="OJJ85168.1"/>
    </source>
</evidence>
<sequence length="427" mass="46015">MGRTVDQEVHAAFVEFRAKEDDKCLSVQCIYCQQIRAKNTSRQKQHLLECPGLRGHPSAPQPQSQSAQSAANGISAANGYPPTPNGPAAAAAAGAGPGPGAAMPTANGAMMSNGVNPHATPMQTPMNMTAGRGTLSTPGGPPTAGPGSSSGTPQQGSRPTPKPKPKTSASSLPAPPLDDVHAAFVEFRAKEEDKVRRGYGYGWEFSNLTGESQCLSVQCIYCQQVRAKNTSRQRQHLLECPTYLSVMKDSIPANNLLHTFPEGDVARSLQIPAPSLELDFRMSIKMNPRVSVGQSLWGQRDWVSFLGGQWAGRWGKGIILPGGQDSQIITKDSVTSLRATYMLQTADDPPAYIIVKTNGWLTGSKDVLDKVNDPNMADAVNPNTYKYRVNLSMETGDDRYAFLNTLMWIGSGCRRGHEVILDCFRVN</sequence>
<dbReference type="AlphaFoldDB" id="A0A1L9VMK6"/>
<dbReference type="STRING" id="1160497.A0A1L9VMK6"/>
<dbReference type="RefSeq" id="XP_022401866.1">
    <property type="nucleotide sequence ID" value="XM_022542262.1"/>
</dbReference>
<evidence type="ECO:0000313" key="3">
    <source>
        <dbReference type="Proteomes" id="UP000184300"/>
    </source>
</evidence>
<dbReference type="PANTHER" id="PTHR37315:SF1">
    <property type="entry name" value="UPF0311 PROTEIN BLR7842"/>
    <property type="match status" value="1"/>
</dbReference>
<dbReference type="Gene3D" id="2.40.160.20">
    <property type="match status" value="1"/>
</dbReference>
<proteinExistence type="predicted"/>
<evidence type="ECO:0000256" key="1">
    <source>
        <dbReference type="SAM" id="MobiDB-lite"/>
    </source>
</evidence>
<dbReference type="InterPro" id="IPR020915">
    <property type="entry name" value="UPF0311"/>
</dbReference>
<reference evidence="3" key="1">
    <citation type="journal article" date="2017" name="Genome Biol.">
        <title>Comparative genomics reveals high biological diversity and specific adaptations in the industrially and medically important fungal genus Aspergillus.</title>
        <authorList>
            <person name="de Vries R.P."/>
            <person name="Riley R."/>
            <person name="Wiebenga A."/>
            <person name="Aguilar-Osorio G."/>
            <person name="Amillis S."/>
            <person name="Uchima C.A."/>
            <person name="Anderluh G."/>
            <person name="Asadollahi M."/>
            <person name="Askin M."/>
            <person name="Barry K."/>
            <person name="Battaglia E."/>
            <person name="Bayram O."/>
            <person name="Benocci T."/>
            <person name="Braus-Stromeyer S.A."/>
            <person name="Caldana C."/>
            <person name="Canovas D."/>
            <person name="Cerqueira G.C."/>
            <person name="Chen F."/>
            <person name="Chen W."/>
            <person name="Choi C."/>
            <person name="Clum A."/>
            <person name="Dos Santos R.A."/>
            <person name="Damasio A.R."/>
            <person name="Diallinas G."/>
            <person name="Emri T."/>
            <person name="Fekete E."/>
            <person name="Flipphi M."/>
            <person name="Freyberg S."/>
            <person name="Gallo A."/>
            <person name="Gournas C."/>
            <person name="Habgood R."/>
            <person name="Hainaut M."/>
            <person name="Harispe M.L."/>
            <person name="Henrissat B."/>
            <person name="Hilden K.S."/>
            <person name="Hope R."/>
            <person name="Hossain A."/>
            <person name="Karabika E."/>
            <person name="Karaffa L."/>
            <person name="Karanyi Z."/>
            <person name="Krasevec N."/>
            <person name="Kuo A."/>
            <person name="Kusch H."/>
            <person name="LaButti K."/>
            <person name="Lagendijk E.L."/>
            <person name="Lapidus A."/>
            <person name="Levasseur A."/>
            <person name="Lindquist E."/>
            <person name="Lipzen A."/>
            <person name="Logrieco A.F."/>
            <person name="MacCabe A."/>
            <person name="Maekelae M.R."/>
            <person name="Malavazi I."/>
            <person name="Melin P."/>
            <person name="Meyer V."/>
            <person name="Mielnichuk N."/>
            <person name="Miskei M."/>
            <person name="Molnar A.P."/>
            <person name="Mule G."/>
            <person name="Ngan C.Y."/>
            <person name="Orejas M."/>
            <person name="Orosz E."/>
            <person name="Ouedraogo J.P."/>
            <person name="Overkamp K.M."/>
            <person name="Park H.-S."/>
            <person name="Perrone G."/>
            <person name="Piumi F."/>
            <person name="Punt P.J."/>
            <person name="Ram A.F."/>
            <person name="Ramon A."/>
            <person name="Rauscher S."/>
            <person name="Record E."/>
            <person name="Riano-Pachon D.M."/>
            <person name="Robert V."/>
            <person name="Roehrig J."/>
            <person name="Ruller R."/>
            <person name="Salamov A."/>
            <person name="Salih N.S."/>
            <person name="Samson R.A."/>
            <person name="Sandor E."/>
            <person name="Sanguinetti M."/>
            <person name="Schuetze T."/>
            <person name="Sepcic K."/>
            <person name="Shelest E."/>
            <person name="Sherlock G."/>
            <person name="Sophianopoulou V."/>
            <person name="Squina F.M."/>
            <person name="Sun H."/>
            <person name="Susca A."/>
            <person name="Todd R.B."/>
            <person name="Tsang A."/>
            <person name="Unkles S.E."/>
            <person name="van de Wiele N."/>
            <person name="van Rossen-Uffink D."/>
            <person name="Oliveira J.V."/>
            <person name="Vesth T.C."/>
            <person name="Visser J."/>
            <person name="Yu J.-H."/>
            <person name="Zhou M."/>
            <person name="Andersen M.R."/>
            <person name="Archer D.B."/>
            <person name="Baker S.E."/>
            <person name="Benoit I."/>
            <person name="Brakhage A.A."/>
            <person name="Braus G.H."/>
            <person name="Fischer R."/>
            <person name="Frisvad J.C."/>
            <person name="Goldman G.H."/>
            <person name="Houbraken J."/>
            <person name="Oakley B."/>
            <person name="Pocsi I."/>
            <person name="Scazzocchio C."/>
            <person name="Seiboth B."/>
            <person name="vanKuyk P.A."/>
            <person name="Wortman J."/>
            <person name="Dyer P.S."/>
            <person name="Grigoriev I.V."/>
        </authorList>
    </citation>
    <scope>NUCLEOTIDE SEQUENCE [LARGE SCALE GENOMIC DNA]</scope>
    <source>
        <strain evidence="3">CBS 516.65</strain>
    </source>
</reference>
<gene>
    <name evidence="2" type="ORF">ASPGLDRAFT_1515514</name>
</gene>
<organism evidence="2 3">
    <name type="scientific">Aspergillus glaucus CBS 516.65</name>
    <dbReference type="NCBI Taxonomy" id="1160497"/>
    <lineage>
        <taxon>Eukaryota</taxon>
        <taxon>Fungi</taxon>
        <taxon>Dikarya</taxon>
        <taxon>Ascomycota</taxon>
        <taxon>Pezizomycotina</taxon>
        <taxon>Eurotiomycetes</taxon>
        <taxon>Eurotiomycetidae</taxon>
        <taxon>Eurotiales</taxon>
        <taxon>Aspergillaceae</taxon>
        <taxon>Aspergillus</taxon>
        <taxon>Aspergillus subgen. Aspergillus</taxon>
    </lineage>
</organism>
<dbReference type="Pfam" id="PF11578">
    <property type="entry name" value="DUF3237"/>
    <property type="match status" value="1"/>
</dbReference>
<dbReference type="GeneID" id="34458523"/>
<keyword evidence="3" id="KW-1185">Reference proteome</keyword>
<dbReference type="VEuPathDB" id="FungiDB:ASPGLDRAFT_1515514"/>
<accession>A0A1L9VMK6</accession>
<feature type="compositionally biased region" description="Low complexity" evidence="1">
    <location>
        <begin position="57"/>
        <end position="82"/>
    </location>
</feature>
<feature type="region of interest" description="Disordered" evidence="1">
    <location>
        <begin position="108"/>
        <end position="177"/>
    </location>
</feature>
<dbReference type="PANTHER" id="PTHR37315">
    <property type="entry name" value="UPF0311 PROTEIN BLR7842"/>
    <property type="match status" value="1"/>
</dbReference>
<dbReference type="Proteomes" id="UP000184300">
    <property type="component" value="Unassembled WGS sequence"/>
</dbReference>
<dbReference type="EMBL" id="KV878895">
    <property type="protein sequence ID" value="OJJ85168.1"/>
    <property type="molecule type" value="Genomic_DNA"/>
</dbReference>
<name>A0A1L9VMK6_ASPGL</name>
<feature type="region of interest" description="Disordered" evidence="1">
    <location>
        <begin position="50"/>
        <end position="82"/>
    </location>
</feature>